<evidence type="ECO:0000259" key="1">
    <source>
        <dbReference type="PROSITE" id="PS01124"/>
    </source>
</evidence>
<accession>A0A420EJ20</accession>
<sequence length="297" mass="34094">MQKNAAVKGSSYRFSEKLSPYFATLFGIRICCPPDEAVFDVLYPVSTEFHFVKGLPPSAAIGKQPRQTTWPFVANGPTSRSIHFELGNCSIWGLAMYPLGWAKFMDVPARTVTDRFFDGSHTPPFQQFRPIQEIVEAEGRTSDEIAEWISDFLLEQLDEPPAQEKQILACQNALRDPDIATVMQLVERVDMSARSLERLCSRYFGFPPKFLLRRQRFLRSIGRFMLDSGQSWSEVLDPQYFDQAQFVREFRSFMDLTPREYADMEHPIMNLVLNQRLTDLGATQHPVSSATRMVRCN</sequence>
<dbReference type="Pfam" id="PF12833">
    <property type="entry name" value="HTH_18"/>
    <property type="match status" value="1"/>
</dbReference>
<gene>
    <name evidence="2" type="ORF">D6851_10445</name>
</gene>
<comment type="caution">
    <text evidence="2">The sequence shown here is derived from an EMBL/GenBank/DDBJ whole genome shotgun (WGS) entry which is preliminary data.</text>
</comment>
<dbReference type="EMBL" id="RAPF01000005">
    <property type="protein sequence ID" value="RKF20556.1"/>
    <property type="molecule type" value="Genomic_DNA"/>
</dbReference>
<evidence type="ECO:0000313" key="2">
    <source>
        <dbReference type="EMBL" id="RKF20556.1"/>
    </source>
</evidence>
<name>A0A420EJ20_9SPHN</name>
<dbReference type="RefSeq" id="WP_120324853.1">
    <property type="nucleotide sequence ID" value="NZ_RAPF01000005.1"/>
</dbReference>
<dbReference type="GO" id="GO:0003700">
    <property type="term" value="F:DNA-binding transcription factor activity"/>
    <property type="evidence" value="ECO:0007669"/>
    <property type="project" value="InterPro"/>
</dbReference>
<dbReference type="Proteomes" id="UP000284395">
    <property type="component" value="Unassembled WGS sequence"/>
</dbReference>
<dbReference type="AlphaFoldDB" id="A0A420EJ20"/>
<dbReference type="OrthoDB" id="2559672at2"/>
<protein>
    <submittedName>
        <fullName evidence="2">AraC family transcriptional regulator</fullName>
    </submittedName>
</protein>
<keyword evidence="3" id="KW-1185">Reference proteome</keyword>
<reference evidence="2 3" key="1">
    <citation type="submission" date="2018-09" db="EMBL/GenBank/DDBJ databases">
        <title>Altererythrobacter spongiae sp. nov., isolated from a marine sponge.</title>
        <authorList>
            <person name="Zhuang L."/>
            <person name="Luo L."/>
        </authorList>
    </citation>
    <scope>NUCLEOTIDE SEQUENCE [LARGE SCALE GENOMIC DNA]</scope>
    <source>
        <strain evidence="2 3">HN-Y73</strain>
    </source>
</reference>
<dbReference type="PROSITE" id="PS01124">
    <property type="entry name" value="HTH_ARAC_FAMILY_2"/>
    <property type="match status" value="1"/>
</dbReference>
<feature type="domain" description="HTH araC/xylS-type" evidence="1">
    <location>
        <begin position="164"/>
        <end position="264"/>
    </location>
</feature>
<dbReference type="InterPro" id="IPR018060">
    <property type="entry name" value="HTH_AraC"/>
</dbReference>
<dbReference type="SMART" id="SM00342">
    <property type="entry name" value="HTH_ARAC"/>
    <property type="match status" value="1"/>
</dbReference>
<dbReference type="GO" id="GO:0043565">
    <property type="term" value="F:sequence-specific DNA binding"/>
    <property type="evidence" value="ECO:0007669"/>
    <property type="project" value="InterPro"/>
</dbReference>
<evidence type="ECO:0000313" key="3">
    <source>
        <dbReference type="Proteomes" id="UP000284395"/>
    </source>
</evidence>
<proteinExistence type="predicted"/>
<organism evidence="2 3">
    <name type="scientific">Altericroceibacterium spongiae</name>
    <dbReference type="NCBI Taxonomy" id="2320269"/>
    <lineage>
        <taxon>Bacteria</taxon>
        <taxon>Pseudomonadati</taxon>
        <taxon>Pseudomonadota</taxon>
        <taxon>Alphaproteobacteria</taxon>
        <taxon>Sphingomonadales</taxon>
        <taxon>Erythrobacteraceae</taxon>
        <taxon>Altericroceibacterium</taxon>
    </lineage>
</organism>
<dbReference type="Gene3D" id="1.10.10.60">
    <property type="entry name" value="Homeodomain-like"/>
    <property type="match status" value="1"/>
</dbReference>